<proteinExistence type="predicted"/>
<gene>
    <name evidence="1" type="primary">CDHR2_4</name>
    <name evidence="1" type="ORF">P7K49_005376</name>
</gene>
<organism evidence="1 2">
    <name type="scientific">Saguinus oedipus</name>
    <name type="common">Cotton-top tamarin</name>
    <name type="synonym">Oedipomidas oedipus</name>
    <dbReference type="NCBI Taxonomy" id="9490"/>
    <lineage>
        <taxon>Eukaryota</taxon>
        <taxon>Metazoa</taxon>
        <taxon>Chordata</taxon>
        <taxon>Craniata</taxon>
        <taxon>Vertebrata</taxon>
        <taxon>Euteleostomi</taxon>
        <taxon>Mammalia</taxon>
        <taxon>Eutheria</taxon>
        <taxon>Euarchontoglires</taxon>
        <taxon>Primates</taxon>
        <taxon>Haplorrhini</taxon>
        <taxon>Platyrrhini</taxon>
        <taxon>Cebidae</taxon>
        <taxon>Callitrichinae</taxon>
        <taxon>Saguinus</taxon>
    </lineage>
</organism>
<accession>A0ABQ9WA23</accession>
<evidence type="ECO:0000313" key="2">
    <source>
        <dbReference type="Proteomes" id="UP001266305"/>
    </source>
</evidence>
<evidence type="ECO:0000313" key="1">
    <source>
        <dbReference type="EMBL" id="KAK2118489.1"/>
    </source>
</evidence>
<protein>
    <submittedName>
        <fullName evidence="1">Cadherin- member 2</fullName>
    </submittedName>
</protein>
<dbReference type="Proteomes" id="UP001266305">
    <property type="component" value="Unassembled WGS sequence"/>
</dbReference>
<comment type="caution">
    <text evidence="1">The sequence shown here is derived from an EMBL/GenBank/DDBJ whole genome shotgun (WGS) entry which is preliminary data.</text>
</comment>
<name>A0ABQ9WA23_SAGOE</name>
<keyword evidence="2" id="KW-1185">Reference proteome</keyword>
<reference evidence="1 2" key="1">
    <citation type="submission" date="2023-05" db="EMBL/GenBank/DDBJ databases">
        <title>B98-5 Cell Line De Novo Hybrid Assembly: An Optical Mapping Approach.</title>
        <authorList>
            <person name="Kananen K."/>
            <person name="Auerbach J.A."/>
            <person name="Kautto E."/>
            <person name="Blachly J.S."/>
        </authorList>
    </citation>
    <scope>NUCLEOTIDE SEQUENCE [LARGE SCALE GENOMIC DNA]</scope>
    <source>
        <strain evidence="1">B95-8</strain>
        <tissue evidence="1">Cell line</tissue>
    </source>
</reference>
<sequence>MPHLLHTLFPQLFTVDQSYRVRLQFSTPREEVGANRQEINAALTQATRTTVYIVDIQDIDSAARARANSYLDAYFVFPNGTALTLDELSV</sequence>
<dbReference type="EMBL" id="JASSZA010000002">
    <property type="protein sequence ID" value="KAK2118489.1"/>
    <property type="molecule type" value="Genomic_DNA"/>
</dbReference>